<dbReference type="Proteomes" id="UP000320338">
    <property type="component" value="Unassembled WGS sequence"/>
</dbReference>
<dbReference type="InterPro" id="IPR002645">
    <property type="entry name" value="STAS_dom"/>
</dbReference>
<organism evidence="2 3">
    <name type="scientific">Pseudonocardia hydrocarbonoxydans</name>
    <dbReference type="NCBI Taxonomy" id="76726"/>
    <lineage>
        <taxon>Bacteria</taxon>
        <taxon>Bacillati</taxon>
        <taxon>Actinomycetota</taxon>
        <taxon>Actinomycetes</taxon>
        <taxon>Pseudonocardiales</taxon>
        <taxon>Pseudonocardiaceae</taxon>
        <taxon>Pseudonocardia</taxon>
    </lineage>
</organism>
<dbReference type="PROSITE" id="PS50801">
    <property type="entry name" value="STAS"/>
    <property type="match status" value="1"/>
</dbReference>
<dbReference type="Gene3D" id="3.30.750.24">
    <property type="entry name" value="STAS domain"/>
    <property type="match status" value="1"/>
</dbReference>
<feature type="domain" description="STAS" evidence="1">
    <location>
        <begin position="27"/>
        <end position="130"/>
    </location>
</feature>
<dbReference type="CDD" id="cd07043">
    <property type="entry name" value="STAS_anti-anti-sigma_factors"/>
    <property type="match status" value="1"/>
</dbReference>
<evidence type="ECO:0000259" key="1">
    <source>
        <dbReference type="PROSITE" id="PS50801"/>
    </source>
</evidence>
<sequence>MTFDRPDGARRHRLESLLHVDVDGAGPGVRVVRPDGDVDLETAPMLRAALAAATVGRGVRLVVVDLDGVGFFGASGIQILLDARGTAGRRGAGLVLAGGPPAVLRVLELVEVLHTDLAHAPTVRDAVAAGISG</sequence>
<accession>A0A4Y3WMN1</accession>
<keyword evidence="3" id="KW-1185">Reference proteome</keyword>
<dbReference type="InterPro" id="IPR058548">
    <property type="entry name" value="MlaB-like_STAS"/>
</dbReference>
<dbReference type="SUPFAM" id="SSF52091">
    <property type="entry name" value="SpoIIaa-like"/>
    <property type="match status" value="1"/>
</dbReference>
<dbReference type="AlphaFoldDB" id="A0A4Y3WMN1"/>
<dbReference type="Pfam" id="PF13466">
    <property type="entry name" value="STAS_2"/>
    <property type="match status" value="1"/>
</dbReference>
<dbReference type="PANTHER" id="PTHR33495">
    <property type="entry name" value="ANTI-SIGMA FACTOR ANTAGONIST TM_1081-RELATED-RELATED"/>
    <property type="match status" value="1"/>
</dbReference>
<proteinExistence type="predicted"/>
<evidence type="ECO:0000313" key="3">
    <source>
        <dbReference type="Proteomes" id="UP000320338"/>
    </source>
</evidence>
<dbReference type="InterPro" id="IPR036513">
    <property type="entry name" value="STAS_dom_sf"/>
</dbReference>
<dbReference type="PANTHER" id="PTHR33495:SF2">
    <property type="entry name" value="ANTI-SIGMA FACTOR ANTAGONIST TM_1081-RELATED"/>
    <property type="match status" value="1"/>
</dbReference>
<dbReference type="GO" id="GO:0043856">
    <property type="term" value="F:anti-sigma factor antagonist activity"/>
    <property type="evidence" value="ECO:0007669"/>
    <property type="project" value="TreeGrafter"/>
</dbReference>
<name>A0A4Y3WMN1_9PSEU</name>
<protein>
    <recommendedName>
        <fullName evidence="1">STAS domain-containing protein</fullName>
    </recommendedName>
</protein>
<gene>
    <name evidence="2" type="ORF">PHY01_24060</name>
</gene>
<dbReference type="EMBL" id="BJNG01000017">
    <property type="protein sequence ID" value="GEC20123.1"/>
    <property type="molecule type" value="Genomic_DNA"/>
</dbReference>
<reference evidence="2 3" key="1">
    <citation type="submission" date="2019-06" db="EMBL/GenBank/DDBJ databases">
        <title>Whole genome shotgun sequence of Pseudonocardia hydrocarbonoxydans NBRC 14498.</title>
        <authorList>
            <person name="Hosoyama A."/>
            <person name="Uohara A."/>
            <person name="Ohji S."/>
            <person name="Ichikawa N."/>
        </authorList>
    </citation>
    <scope>NUCLEOTIDE SEQUENCE [LARGE SCALE GENOMIC DNA]</scope>
    <source>
        <strain evidence="2 3">NBRC 14498</strain>
    </source>
</reference>
<comment type="caution">
    <text evidence="2">The sequence shown here is derived from an EMBL/GenBank/DDBJ whole genome shotgun (WGS) entry which is preliminary data.</text>
</comment>
<evidence type="ECO:0000313" key="2">
    <source>
        <dbReference type="EMBL" id="GEC20123.1"/>
    </source>
</evidence>
<dbReference type="RefSeq" id="WP_170183774.1">
    <property type="nucleotide sequence ID" value="NZ_BAAARZ010000008.1"/>
</dbReference>